<reference evidence="5" key="1">
    <citation type="submission" date="2013-10" db="EMBL/GenBank/DDBJ databases">
        <authorList>
            <person name="Schartl M."/>
            <person name="Warren W."/>
        </authorList>
    </citation>
    <scope>NUCLEOTIDE SEQUENCE [LARGE SCALE GENOMIC DNA]</scope>
    <source>
        <strain evidence="5">female</strain>
    </source>
</reference>
<dbReference type="AlphaFoldDB" id="A0A096MDJ5"/>
<dbReference type="eggNOG" id="ENOG502SE2Q">
    <property type="taxonomic scope" value="Eukaryota"/>
</dbReference>
<keyword evidence="3" id="KW-0732">Signal</keyword>
<evidence type="ECO:0000256" key="3">
    <source>
        <dbReference type="SAM" id="SignalP"/>
    </source>
</evidence>
<dbReference type="Proteomes" id="UP000028760">
    <property type="component" value="Unassembled WGS sequence"/>
</dbReference>
<reference evidence="4" key="3">
    <citation type="submission" date="2025-09" db="UniProtKB">
        <authorList>
            <consortium name="Ensembl"/>
        </authorList>
    </citation>
    <scope>IDENTIFICATION</scope>
</reference>
<feature type="signal peptide" evidence="3">
    <location>
        <begin position="1"/>
        <end position="35"/>
    </location>
</feature>
<dbReference type="Ensembl" id="ENSPFOT00000027698.1">
    <property type="protein sequence ID" value="ENSPFOP00000029486.1"/>
    <property type="gene ID" value="ENSPFOG00000023025.1"/>
</dbReference>
<name>A0A096MDJ5_POEFO</name>
<keyword evidence="5" id="KW-1185">Reference proteome</keyword>
<feature type="compositionally biased region" description="Polar residues" evidence="1">
    <location>
        <begin position="68"/>
        <end position="80"/>
    </location>
</feature>
<protein>
    <recommendedName>
        <fullName evidence="6">Syndecan/Neurexin domain-containing protein</fullName>
    </recommendedName>
</protein>
<keyword evidence="2" id="KW-1133">Transmembrane helix</keyword>
<dbReference type="EMBL" id="AYCK01007815">
    <property type="status" value="NOT_ANNOTATED_CDS"/>
    <property type="molecule type" value="Genomic_DNA"/>
</dbReference>
<evidence type="ECO:0000313" key="5">
    <source>
        <dbReference type="Proteomes" id="UP000028760"/>
    </source>
</evidence>
<evidence type="ECO:0000256" key="2">
    <source>
        <dbReference type="SAM" id="Phobius"/>
    </source>
</evidence>
<proteinExistence type="predicted"/>
<evidence type="ECO:0008006" key="6">
    <source>
        <dbReference type="Google" id="ProtNLM"/>
    </source>
</evidence>
<evidence type="ECO:0000256" key="1">
    <source>
        <dbReference type="SAM" id="MobiDB-lite"/>
    </source>
</evidence>
<dbReference type="OMA" id="HDGRMID"/>
<sequence length="133" mass="14453">WVCVSFSCSSLQHLKMMRLLFLCVLLLLPAATVLSEDLEGSADDYIGSYSKDSDDEDIAKSREIPQVEGSQAENEGTKEGQSQMTLIVIAAVVAVVALSVIAVAAIMLMKRQKLKQMQGIYSVPTEQNEKGTV</sequence>
<organism evidence="4 5">
    <name type="scientific">Poecilia formosa</name>
    <name type="common">Amazon molly</name>
    <name type="synonym">Limia formosa</name>
    <dbReference type="NCBI Taxonomy" id="48698"/>
    <lineage>
        <taxon>Eukaryota</taxon>
        <taxon>Metazoa</taxon>
        <taxon>Chordata</taxon>
        <taxon>Craniata</taxon>
        <taxon>Vertebrata</taxon>
        <taxon>Euteleostomi</taxon>
        <taxon>Actinopterygii</taxon>
        <taxon>Neopterygii</taxon>
        <taxon>Teleostei</taxon>
        <taxon>Neoteleostei</taxon>
        <taxon>Acanthomorphata</taxon>
        <taxon>Ovalentaria</taxon>
        <taxon>Atherinomorphae</taxon>
        <taxon>Cyprinodontiformes</taxon>
        <taxon>Poeciliidae</taxon>
        <taxon>Poeciliinae</taxon>
        <taxon>Poecilia</taxon>
    </lineage>
</organism>
<accession>A0A096MDJ5</accession>
<evidence type="ECO:0000313" key="4">
    <source>
        <dbReference type="Ensembl" id="ENSPFOP00000029486.1"/>
    </source>
</evidence>
<feature type="transmembrane region" description="Helical" evidence="2">
    <location>
        <begin position="84"/>
        <end position="108"/>
    </location>
</feature>
<reference evidence="4" key="2">
    <citation type="submission" date="2025-08" db="UniProtKB">
        <authorList>
            <consortium name="Ensembl"/>
        </authorList>
    </citation>
    <scope>IDENTIFICATION</scope>
</reference>
<keyword evidence="2" id="KW-0812">Transmembrane</keyword>
<feature type="region of interest" description="Disordered" evidence="1">
    <location>
        <begin position="42"/>
        <end position="80"/>
    </location>
</feature>
<keyword evidence="2" id="KW-0472">Membrane</keyword>
<feature type="chain" id="PRO_5001920366" description="Syndecan/Neurexin domain-containing protein" evidence="3">
    <location>
        <begin position="36"/>
        <end position="133"/>
    </location>
</feature>